<protein>
    <submittedName>
        <fullName evidence="1">Uncharacterized protein</fullName>
    </submittedName>
</protein>
<evidence type="ECO:0000313" key="2">
    <source>
        <dbReference type="Proteomes" id="UP000677054"/>
    </source>
</evidence>
<keyword evidence="2" id="KW-1185">Reference proteome</keyword>
<name>A0A7R9FT05_9CRUS</name>
<dbReference type="AlphaFoldDB" id="A0A7R9FT05"/>
<dbReference type="EMBL" id="CAJPEV010006566">
    <property type="protein sequence ID" value="CAG0904214.1"/>
    <property type="molecule type" value="Genomic_DNA"/>
</dbReference>
<dbReference type="InterPro" id="IPR000584">
    <property type="entry name" value="VDCC_L_bsu"/>
</dbReference>
<proteinExistence type="predicted"/>
<accession>A0A7R9FT05</accession>
<dbReference type="GO" id="GO:0005891">
    <property type="term" value="C:voltage-gated calcium channel complex"/>
    <property type="evidence" value="ECO:0007669"/>
    <property type="project" value="InterPro"/>
</dbReference>
<dbReference type="EMBL" id="LR906083">
    <property type="protein sequence ID" value="CAD7253747.1"/>
    <property type="molecule type" value="Genomic_DNA"/>
</dbReference>
<sequence>MLLKRHLDLYTIGSPLELKSRFWSWYMRALEGTHLLLLDCDKIEEPGELPKSIIAPIVIYLKVSFDK</sequence>
<dbReference type="GO" id="GO:0005245">
    <property type="term" value="F:voltage-gated calcium channel activity"/>
    <property type="evidence" value="ECO:0007669"/>
    <property type="project" value="InterPro"/>
</dbReference>
<reference evidence="1" key="1">
    <citation type="submission" date="2020-11" db="EMBL/GenBank/DDBJ databases">
        <authorList>
            <person name="Tran Van P."/>
        </authorList>
    </citation>
    <scope>NUCLEOTIDE SEQUENCE</scope>
</reference>
<dbReference type="PRINTS" id="PR01626">
    <property type="entry name" value="LCACHANNELB"/>
</dbReference>
<dbReference type="Proteomes" id="UP000677054">
    <property type="component" value="Unassembled WGS sequence"/>
</dbReference>
<organism evidence="1">
    <name type="scientific">Darwinula stevensoni</name>
    <dbReference type="NCBI Taxonomy" id="69355"/>
    <lineage>
        <taxon>Eukaryota</taxon>
        <taxon>Metazoa</taxon>
        <taxon>Ecdysozoa</taxon>
        <taxon>Arthropoda</taxon>
        <taxon>Crustacea</taxon>
        <taxon>Oligostraca</taxon>
        <taxon>Ostracoda</taxon>
        <taxon>Podocopa</taxon>
        <taxon>Podocopida</taxon>
        <taxon>Darwinulocopina</taxon>
        <taxon>Darwinuloidea</taxon>
        <taxon>Darwinulidae</taxon>
        <taxon>Darwinula</taxon>
    </lineage>
</organism>
<feature type="non-terminal residue" evidence="1">
    <location>
        <position position="1"/>
    </location>
</feature>
<gene>
    <name evidence="1" type="ORF">DSTB1V02_LOCUS13494</name>
</gene>
<evidence type="ECO:0000313" key="1">
    <source>
        <dbReference type="EMBL" id="CAD7253747.1"/>
    </source>
</evidence>